<keyword evidence="2" id="KW-1133">Transmembrane helix</keyword>
<name>A0A167PW39_9HYPO</name>
<evidence type="ECO:0000256" key="3">
    <source>
        <dbReference type="SAM" id="SignalP"/>
    </source>
</evidence>
<keyword evidence="5" id="KW-1185">Reference proteome</keyword>
<comment type="caution">
    <text evidence="4">The sequence shown here is derived from an EMBL/GenBank/DDBJ whole genome shotgun (WGS) entry which is preliminary data.</text>
</comment>
<keyword evidence="2" id="KW-0812">Transmembrane</keyword>
<dbReference type="STRING" id="1081102.A0A167PW39"/>
<dbReference type="EMBL" id="AZHD01000015">
    <property type="protein sequence ID" value="OAA57084.1"/>
    <property type="molecule type" value="Genomic_DNA"/>
</dbReference>
<protein>
    <submittedName>
        <fullName evidence="4">Uncharacterized protein</fullName>
    </submittedName>
</protein>
<dbReference type="OrthoDB" id="5386093at2759"/>
<feature type="region of interest" description="Disordered" evidence="1">
    <location>
        <begin position="351"/>
        <end position="396"/>
    </location>
</feature>
<feature type="chain" id="PRO_5007891320" evidence="3">
    <location>
        <begin position="28"/>
        <end position="632"/>
    </location>
</feature>
<evidence type="ECO:0000313" key="5">
    <source>
        <dbReference type="Proteomes" id="UP000076874"/>
    </source>
</evidence>
<evidence type="ECO:0000256" key="1">
    <source>
        <dbReference type="SAM" id="MobiDB-lite"/>
    </source>
</evidence>
<feature type="region of interest" description="Disordered" evidence="1">
    <location>
        <begin position="504"/>
        <end position="559"/>
    </location>
</feature>
<feature type="region of interest" description="Disordered" evidence="1">
    <location>
        <begin position="254"/>
        <end position="282"/>
    </location>
</feature>
<dbReference type="Proteomes" id="UP000076874">
    <property type="component" value="Unassembled WGS sequence"/>
</dbReference>
<gene>
    <name evidence="4" type="ORF">SPI_07465</name>
</gene>
<keyword evidence="2" id="KW-0472">Membrane</keyword>
<feature type="region of interest" description="Disordered" evidence="1">
    <location>
        <begin position="428"/>
        <end position="482"/>
    </location>
</feature>
<feature type="compositionally biased region" description="Low complexity" evidence="1">
    <location>
        <begin position="542"/>
        <end position="552"/>
    </location>
</feature>
<proteinExistence type="predicted"/>
<dbReference type="AlphaFoldDB" id="A0A167PW39"/>
<feature type="compositionally biased region" description="Polar residues" evidence="1">
    <location>
        <begin position="580"/>
        <end position="589"/>
    </location>
</feature>
<organism evidence="4 5">
    <name type="scientific">Niveomyces insectorum RCEF 264</name>
    <dbReference type="NCBI Taxonomy" id="1081102"/>
    <lineage>
        <taxon>Eukaryota</taxon>
        <taxon>Fungi</taxon>
        <taxon>Dikarya</taxon>
        <taxon>Ascomycota</taxon>
        <taxon>Pezizomycotina</taxon>
        <taxon>Sordariomycetes</taxon>
        <taxon>Hypocreomycetidae</taxon>
        <taxon>Hypocreales</taxon>
        <taxon>Cordycipitaceae</taxon>
        <taxon>Niveomyces</taxon>
    </lineage>
</organism>
<feature type="signal peptide" evidence="3">
    <location>
        <begin position="1"/>
        <end position="27"/>
    </location>
</feature>
<feature type="compositionally biased region" description="Polar residues" evidence="1">
    <location>
        <begin position="455"/>
        <end position="473"/>
    </location>
</feature>
<feature type="region of interest" description="Disordered" evidence="1">
    <location>
        <begin position="32"/>
        <end position="52"/>
    </location>
</feature>
<keyword evidence="3" id="KW-0732">Signal</keyword>
<evidence type="ECO:0000313" key="4">
    <source>
        <dbReference type="EMBL" id="OAA57084.1"/>
    </source>
</evidence>
<feature type="transmembrane region" description="Helical" evidence="2">
    <location>
        <begin position="288"/>
        <end position="312"/>
    </location>
</feature>
<accession>A0A167PW39</accession>
<sequence length="632" mass="64147">MLFNVFLGEPTLITLLLLGTLLDGAAAAVVPARQPTPSPTHTRIPATLTPSPRVLPSPPGAAVIATTTLPYRVLDVVPWPAPTDSSSYSHDSNILHALLRRNTNTICGYIGGDPALPATCSAGSHCVLDAAHGAVGCCPNGVATCTTGVFTGCVDGASATVGATQVNPYVFTCTGSSVCYKNVFGGGYSQYGCGAARTQGQSVAATASGVKSQLLLSSVRVTFTGSFSSPSSASLSSPTPSSSLTSSLSIVPSSATSTTSSTTPASATTSSSTSASPAAATGNDRTGVIIGAAISGVAGLVAVVALLLFCLWRRRRGSQRGTGAYMSPLHGNFQALHDTPDAFETMMQREKTTHGPLASTTAGGPPPPSAGGAANGPYAGEGPYGTGGSGSGGLDGGTRATSAVGLTANAANVSRTASKLSNYRTTISPVPASPSPSAASAVGNGRLPPPAAAYQQLSPYASYHNTNPYNNDEGTGPESDQMPLAREDHEEFSRGYQDVLSRIGEEEEQSTISHPGEDESGKSTVRGGTRNSVHLRGGGGSMSSDSSCGSSVHSHHSGLDGLGLSPTLRALLMDGDCSTGEGNNNTNRNDGPDSDPKALSPPSSPPGPAMRPLWQQNRQQNRSLMWDVVLNR</sequence>
<feature type="region of interest" description="Disordered" evidence="1">
    <location>
        <begin position="573"/>
        <end position="622"/>
    </location>
</feature>
<feature type="compositionally biased region" description="Low complexity" evidence="1">
    <location>
        <begin position="370"/>
        <end position="381"/>
    </location>
</feature>
<feature type="compositionally biased region" description="Gly residues" evidence="1">
    <location>
        <begin position="382"/>
        <end position="396"/>
    </location>
</feature>
<reference evidence="4 5" key="1">
    <citation type="journal article" date="2016" name="Genome Biol. Evol.">
        <title>Divergent and convergent evolution of fungal pathogenicity.</title>
        <authorList>
            <person name="Shang Y."/>
            <person name="Xiao G."/>
            <person name="Zheng P."/>
            <person name="Cen K."/>
            <person name="Zhan S."/>
            <person name="Wang C."/>
        </authorList>
    </citation>
    <scope>NUCLEOTIDE SEQUENCE [LARGE SCALE GENOMIC DNA]</scope>
    <source>
        <strain evidence="4 5">RCEF 264</strain>
    </source>
</reference>
<evidence type="ECO:0000256" key="2">
    <source>
        <dbReference type="SAM" id="Phobius"/>
    </source>
</evidence>